<dbReference type="AlphaFoldDB" id="A0A2P9E4E1"/>
<feature type="signal peptide" evidence="2">
    <location>
        <begin position="1"/>
        <end position="32"/>
    </location>
</feature>
<protein>
    <submittedName>
        <fullName evidence="3">Type IV conjugative transfer system protein TraF</fullName>
    </submittedName>
</protein>
<dbReference type="InterPro" id="IPR014111">
    <property type="entry name" value="T4SS_TraF-like"/>
</dbReference>
<name>A0A2P9E4E1_ECOLX</name>
<sequence>MGKYVRETMKKSPLNLLLLAALTLGASHQAWAQDGTRPGFYERKEEGWFWYKEEPKEPEKKPEKPKPKPVAEAKPTQPKPAAPLPSGPEMFSAEWFRENLPKYKDLAWNNPTVENVRTFLYLQRFAIDRSEQFSDATELAVVGDPFLDEITRRPAATFASQQVDRDAGNAKNMLLKSVAERVGIFFFYKSDDDYSDLQAPLIKMLEQGEGFSIIPVSMDGKPLPSGLFPHYKTDEGHAKQLGIVTFPAVYLASPDGQFAPIGQGPMSLPELNHRILVAAKRNGWVTDEEFNRTRPVSEAAKGMSIEERGAFYAAALSSAAEAGGGAAQQFMNQYGDEFKETMQSIAQSRYGLTESQAAVYAESFDTNEGRMNQAVQNLKMEYAERNPDGSPMMQGGQPVLSQQNEEFTDKLVNVLQNSTEAGDRSGSYLTAVRGYNIANQRF</sequence>
<feature type="compositionally biased region" description="Basic and acidic residues" evidence="1">
    <location>
        <begin position="52"/>
        <end position="71"/>
    </location>
</feature>
<proteinExistence type="predicted"/>
<geneLocation type="plasmid" evidence="3">
    <name>RCS39_p</name>
</geneLocation>
<dbReference type="Pfam" id="PF13728">
    <property type="entry name" value="TraF"/>
    <property type="match status" value="1"/>
</dbReference>
<organism evidence="3">
    <name type="scientific">Escherichia coli</name>
    <dbReference type="NCBI Taxonomy" id="562"/>
    <lineage>
        <taxon>Bacteria</taxon>
        <taxon>Pseudomonadati</taxon>
        <taxon>Pseudomonadota</taxon>
        <taxon>Gammaproteobacteria</taxon>
        <taxon>Enterobacterales</taxon>
        <taxon>Enterobacteriaceae</taxon>
        <taxon>Escherichia</taxon>
    </lineage>
</organism>
<accession>A0A2P9E4E1</accession>
<evidence type="ECO:0000256" key="2">
    <source>
        <dbReference type="SAM" id="SignalP"/>
    </source>
</evidence>
<dbReference type="EMBL" id="LT985244">
    <property type="protein sequence ID" value="SPD98247.1"/>
    <property type="molecule type" value="Genomic_DNA"/>
</dbReference>
<gene>
    <name evidence="3" type="primary">traF</name>
    <name evidence="3" type="ORF">RCS39_P0032</name>
</gene>
<dbReference type="InterPro" id="IPR039555">
    <property type="entry name" value="TraF/TrbB"/>
</dbReference>
<evidence type="ECO:0000313" key="3">
    <source>
        <dbReference type="EMBL" id="SPD98247.1"/>
    </source>
</evidence>
<keyword evidence="3" id="KW-0614">Plasmid</keyword>
<feature type="chain" id="PRO_5015178938" evidence="2">
    <location>
        <begin position="33"/>
        <end position="442"/>
    </location>
</feature>
<feature type="compositionally biased region" description="Pro residues" evidence="1">
    <location>
        <begin position="77"/>
        <end position="86"/>
    </location>
</feature>
<feature type="region of interest" description="Disordered" evidence="1">
    <location>
        <begin position="52"/>
        <end position="88"/>
    </location>
</feature>
<dbReference type="NCBIfam" id="TIGR02740">
    <property type="entry name" value="TraF-like"/>
    <property type="match status" value="1"/>
</dbReference>
<evidence type="ECO:0000256" key="1">
    <source>
        <dbReference type="SAM" id="MobiDB-lite"/>
    </source>
</evidence>
<keyword evidence="2" id="KW-0732">Signal</keyword>
<reference evidence="3" key="1">
    <citation type="submission" date="2018-02" db="EMBL/GenBank/DDBJ databases">
        <authorList>
            <person name="Cohen D.B."/>
            <person name="Kent A.D."/>
        </authorList>
    </citation>
    <scope>NUCLEOTIDE SEQUENCE</scope>
    <source>
        <strain evidence="3">167</strain>
    </source>
</reference>